<dbReference type="InterPro" id="IPR036380">
    <property type="entry name" value="Isochorismatase-like_sf"/>
</dbReference>
<protein>
    <recommendedName>
        <fullName evidence="2">Isochorismatase-like domain-containing protein</fullName>
    </recommendedName>
</protein>
<reference evidence="1" key="1">
    <citation type="submission" date="2020-02" db="EMBL/GenBank/DDBJ databases">
        <authorList>
            <person name="Meier V. D."/>
        </authorList>
    </citation>
    <scope>NUCLEOTIDE SEQUENCE</scope>
    <source>
        <strain evidence="1">AVDCRST_MAG88</strain>
    </source>
</reference>
<evidence type="ECO:0000313" key="1">
    <source>
        <dbReference type="EMBL" id="CAA9561622.1"/>
    </source>
</evidence>
<evidence type="ECO:0008006" key="2">
    <source>
        <dbReference type="Google" id="ProtNLM"/>
    </source>
</evidence>
<proteinExistence type="predicted"/>
<gene>
    <name evidence="1" type="ORF">AVDCRST_MAG88-1552</name>
</gene>
<dbReference type="EMBL" id="CADCWM010000467">
    <property type="protein sequence ID" value="CAA9561622.1"/>
    <property type="molecule type" value="Genomic_DNA"/>
</dbReference>
<dbReference type="AlphaFoldDB" id="A0A6J4V0R4"/>
<organism evidence="1">
    <name type="scientific">uncultured Thermomicrobiales bacterium</name>
    <dbReference type="NCBI Taxonomy" id="1645740"/>
    <lineage>
        <taxon>Bacteria</taxon>
        <taxon>Pseudomonadati</taxon>
        <taxon>Thermomicrobiota</taxon>
        <taxon>Thermomicrobia</taxon>
        <taxon>Thermomicrobiales</taxon>
        <taxon>environmental samples</taxon>
    </lineage>
</organism>
<dbReference type="SUPFAM" id="SSF52499">
    <property type="entry name" value="Isochorismatase-like hydrolases"/>
    <property type="match status" value="1"/>
</dbReference>
<name>A0A6J4V0R4_9BACT</name>
<sequence>MLAGLTTAICVGSTARDACHHEFPTGTLAARVWGALGQVCAALEVPLPTTIVG</sequence>
<accession>A0A6J4V0R4</accession>